<evidence type="ECO:0000256" key="3">
    <source>
        <dbReference type="ARBA" id="ARBA00023052"/>
    </source>
</evidence>
<dbReference type="Proteomes" id="UP000001882">
    <property type="component" value="Chromosome"/>
</dbReference>
<evidence type="ECO:0000256" key="6">
    <source>
        <dbReference type="ARBA" id="ARBA00048551"/>
    </source>
</evidence>
<organism evidence="9 10">
    <name type="scientific">Methanocella paludicola (strain DSM 17711 / JCM 13418 / NBRC 101707 / SANAE)</name>
    <dbReference type="NCBI Taxonomy" id="304371"/>
    <lineage>
        <taxon>Archaea</taxon>
        <taxon>Methanobacteriati</taxon>
        <taxon>Methanobacteriota</taxon>
        <taxon>Stenosarchaea group</taxon>
        <taxon>Methanomicrobia</taxon>
        <taxon>Methanocellales</taxon>
        <taxon>Methanocellaceae</taxon>
        <taxon>Methanocella</taxon>
    </lineage>
</organism>
<dbReference type="NCBIfam" id="TIGR03845">
    <property type="entry name" value="sulfopyru_alph"/>
    <property type="match status" value="1"/>
</dbReference>
<dbReference type="Pfam" id="PF02776">
    <property type="entry name" value="TPP_enzyme_N"/>
    <property type="match status" value="1"/>
</dbReference>
<dbReference type="GO" id="GO:0030976">
    <property type="term" value="F:thiamine pyrophosphate binding"/>
    <property type="evidence" value="ECO:0007669"/>
    <property type="project" value="InterPro"/>
</dbReference>
<dbReference type="InterPro" id="IPR012001">
    <property type="entry name" value="Thiamin_PyroP_enz_TPP-bd_dom"/>
</dbReference>
<accession>D1Z043</accession>
<dbReference type="GO" id="GO:0050545">
    <property type="term" value="F:sulfopyruvate decarboxylase activity"/>
    <property type="evidence" value="ECO:0007669"/>
    <property type="project" value="UniProtKB-EC"/>
</dbReference>
<dbReference type="InterPro" id="IPR029061">
    <property type="entry name" value="THDP-binding"/>
</dbReference>
<keyword evidence="3" id="KW-0786">Thiamine pyrophosphate</keyword>
<dbReference type="PANTHER" id="PTHR42818">
    <property type="entry name" value="SULFOPYRUVATE DECARBOXYLASE SUBUNIT ALPHA"/>
    <property type="match status" value="1"/>
</dbReference>
<dbReference type="AlphaFoldDB" id="D1Z043"/>
<dbReference type="GeneID" id="8681852"/>
<dbReference type="Gene3D" id="3.40.50.970">
    <property type="match status" value="2"/>
</dbReference>
<dbReference type="PANTHER" id="PTHR42818:SF1">
    <property type="entry name" value="SULFOPYRUVATE DECARBOXYLASE"/>
    <property type="match status" value="1"/>
</dbReference>
<evidence type="ECO:0000256" key="4">
    <source>
        <dbReference type="ARBA" id="ARBA00023239"/>
    </source>
</evidence>
<dbReference type="KEGG" id="mpd:MCP_1993"/>
<protein>
    <recommendedName>
        <fullName evidence="5">sulfopyruvate decarboxylase</fullName>
        <ecNumber evidence="5">4.1.1.79</ecNumber>
    </recommendedName>
</protein>
<keyword evidence="1" id="KW-0174">Coenzyme M biosynthesis</keyword>
<dbReference type="PATRIC" id="fig|304371.9.peg.2034"/>
<evidence type="ECO:0000313" key="9">
    <source>
        <dbReference type="EMBL" id="BAI62065.1"/>
    </source>
</evidence>
<feature type="domain" description="Thiamine pyrophosphate enzyme TPP-binding" evidence="7">
    <location>
        <begin position="233"/>
        <end position="344"/>
    </location>
</feature>
<dbReference type="CDD" id="cd07035">
    <property type="entry name" value="TPP_PYR_POX_like"/>
    <property type="match status" value="1"/>
</dbReference>
<evidence type="ECO:0000259" key="8">
    <source>
        <dbReference type="Pfam" id="PF02776"/>
    </source>
</evidence>
<dbReference type="STRING" id="304371.MCP_1993"/>
<name>D1Z043_METPS</name>
<dbReference type="EC" id="4.1.1.79" evidence="5"/>
<evidence type="ECO:0000256" key="2">
    <source>
        <dbReference type="ARBA" id="ARBA00022793"/>
    </source>
</evidence>
<dbReference type="SUPFAM" id="SSF52518">
    <property type="entry name" value="Thiamin diphosphate-binding fold (THDP-binding)"/>
    <property type="match status" value="2"/>
</dbReference>
<dbReference type="InParanoid" id="D1Z043"/>
<dbReference type="eggNOG" id="arCOG01614">
    <property type="taxonomic scope" value="Archaea"/>
</dbReference>
<dbReference type="InterPro" id="IPR051818">
    <property type="entry name" value="TPP_dependent_decarboxylase"/>
</dbReference>
<comment type="catalytic activity">
    <reaction evidence="6">
        <text>3-sulfopyruvate + H(+) = sulfoacetaldehyde + CO2</text>
        <dbReference type="Rhea" id="RHEA:20948"/>
        <dbReference type="ChEBI" id="CHEBI:15378"/>
        <dbReference type="ChEBI" id="CHEBI:16526"/>
        <dbReference type="ChEBI" id="CHEBI:57940"/>
        <dbReference type="ChEBI" id="CHEBI:58246"/>
        <dbReference type="EC" id="4.1.1.79"/>
    </reaction>
</comment>
<keyword evidence="10" id="KW-1185">Reference proteome</keyword>
<gene>
    <name evidence="9" type="primary">comD/comE</name>
    <name evidence="9" type="ordered locus">MCP_1993</name>
</gene>
<reference evidence="9 10" key="2">
    <citation type="journal article" date="2008" name="Int. J. Syst. Evol. Microbiol.">
        <title>Methanocella paludicola gen. nov., sp. nov., a methane-producing archaeon, the first isolate of the lineage 'Rice Cluster I', and proposal of the new archaeal order Methanocellales ord. nov.</title>
        <authorList>
            <person name="Sakai S."/>
            <person name="Imachi H."/>
            <person name="Hanada S."/>
            <person name="Ohashi A."/>
            <person name="Harada H."/>
            <person name="Kamagata Y."/>
        </authorList>
    </citation>
    <scope>NUCLEOTIDE SEQUENCE [LARGE SCALE GENOMIC DNA]</scope>
    <source>
        <strain evidence="10">DSM 17711 / JCM 13418 / NBRC 101707 / SANAE</strain>
    </source>
</reference>
<sequence>MANVEQEVIDIMKSSGIDTVLTLPCDKIKNLLAMVPSNFKEIPLTREENGIGIAAGLSMAGKRPALIIQSTGIGNSLNVLSSLNRTYEIPLPILASWRGYYKEAIYAQTAFGKCLPAILEASDIQHIEIGAMGELDLIKKAIIASFKSNLPTVILLSPRLWEISTERHWNPDFTPRERRFDMECHTVVPKATHTRYDMIKGITSYLSGKVVVSNIGIPSKELYAAHDQDTNFYMTGSLGLVSAIGQGLAMGLSREVITLDGDGSILMNPNVLASVAQEKPENLTIICFDNSAHGSTGNQKTYSESMDLELLAKAFGIENTAKASTPGELLEALEKRGKGPRFIHAIIEAKNADVPNIPLTPVEIKERFMGAVTR</sequence>
<keyword evidence="4" id="KW-0456">Lyase</keyword>
<feature type="domain" description="Thiamine pyrophosphate enzyme N-terminal TPP-binding" evidence="8">
    <location>
        <begin position="3"/>
        <end position="104"/>
    </location>
</feature>
<dbReference type="OrthoDB" id="53192at2157"/>
<keyword evidence="2" id="KW-0210">Decarboxylase</keyword>
<evidence type="ECO:0000259" key="7">
    <source>
        <dbReference type="Pfam" id="PF02775"/>
    </source>
</evidence>
<reference evidence="10" key="3">
    <citation type="journal article" date="2011" name="PLoS ONE">
        <title>Genome sequence of a mesophilic hydrogenotrophic methanogen Methanocella paludicola, the first cultivated representative of the order Methanocellales.</title>
        <authorList>
            <person name="Sakai S."/>
            <person name="Takaki Y."/>
            <person name="Shimamura S."/>
            <person name="Sekine M."/>
            <person name="Tajima T."/>
            <person name="Kosugi H."/>
            <person name="Ichikawa N."/>
            <person name="Tasumi E."/>
            <person name="Hiraki A.T."/>
            <person name="Shimizu A."/>
            <person name="Kato Y."/>
            <person name="Nishiko R."/>
            <person name="Mori K."/>
            <person name="Fujita N."/>
            <person name="Imachi H."/>
            <person name="Takai K."/>
        </authorList>
    </citation>
    <scope>NUCLEOTIDE SEQUENCE [LARGE SCALE GENOMIC DNA]</scope>
    <source>
        <strain evidence="10">DSM 17711 / JCM 13418 / NBRC 101707 / SANAE</strain>
    </source>
</reference>
<proteinExistence type="predicted"/>
<dbReference type="CDD" id="cd03372">
    <property type="entry name" value="TPP_ComE"/>
    <property type="match status" value="1"/>
</dbReference>
<dbReference type="InterPro" id="IPR022494">
    <property type="entry name" value="Sulfopyruvate_deCO2ase_bsu"/>
</dbReference>
<evidence type="ECO:0000256" key="1">
    <source>
        <dbReference type="ARBA" id="ARBA00022545"/>
    </source>
</evidence>
<dbReference type="NCBIfam" id="TIGR03846">
    <property type="entry name" value="sulfopy_beta"/>
    <property type="match status" value="1"/>
</dbReference>
<dbReference type="Pfam" id="PF02775">
    <property type="entry name" value="TPP_enzyme_C"/>
    <property type="match status" value="1"/>
</dbReference>
<dbReference type="GO" id="GO:0019295">
    <property type="term" value="P:coenzyme M biosynthetic process"/>
    <property type="evidence" value="ECO:0007669"/>
    <property type="project" value="UniProtKB-KW"/>
</dbReference>
<evidence type="ECO:0000256" key="5">
    <source>
        <dbReference type="ARBA" id="ARBA00038875"/>
    </source>
</evidence>
<evidence type="ECO:0000313" key="10">
    <source>
        <dbReference type="Proteomes" id="UP000001882"/>
    </source>
</evidence>
<dbReference type="InterPro" id="IPR022502">
    <property type="entry name" value="Sulfopyruvate_deCO2ase_alpha"/>
</dbReference>
<dbReference type="InterPro" id="IPR011766">
    <property type="entry name" value="TPP_enzyme_TPP-bd"/>
</dbReference>
<dbReference type="RefSeq" id="WP_012900739.1">
    <property type="nucleotide sequence ID" value="NC_013665.1"/>
</dbReference>
<dbReference type="EMBL" id="AP011532">
    <property type="protein sequence ID" value="BAI62065.1"/>
    <property type="molecule type" value="Genomic_DNA"/>
</dbReference>
<reference evidence="9 10" key="1">
    <citation type="journal article" date="2007" name="Appl. Environ. Microbiol.">
        <title>Isolation of key methanogens for global methane emission from rice paddy fields: a novel isolate affiliated with the clone cluster rice cluster I.</title>
        <authorList>
            <person name="Sakai S."/>
            <person name="Imachi H."/>
            <person name="Sekiguchi Y."/>
            <person name="Ohashi A."/>
            <person name="Harada H."/>
            <person name="Kamagata Y."/>
        </authorList>
    </citation>
    <scope>NUCLEOTIDE SEQUENCE [LARGE SCALE GENOMIC DNA]</scope>
    <source>
        <strain evidence="10">DSM 17711 / JCM 13418 / NBRC 101707 / SANAE</strain>
    </source>
</reference>